<keyword evidence="2" id="KW-0282">Flagellum</keyword>
<keyword evidence="2" id="KW-0969">Cilium</keyword>
<feature type="region of interest" description="Disordered" evidence="1">
    <location>
        <begin position="144"/>
        <end position="165"/>
    </location>
</feature>
<accession>A0A6A7MU92</accession>
<evidence type="ECO:0000313" key="3">
    <source>
        <dbReference type="Proteomes" id="UP000440498"/>
    </source>
</evidence>
<evidence type="ECO:0000313" key="2">
    <source>
        <dbReference type="EMBL" id="MQA36515.1"/>
    </source>
</evidence>
<keyword evidence="2" id="KW-0966">Cell projection</keyword>
<dbReference type="AlphaFoldDB" id="A0A6A7MU92"/>
<dbReference type="EMBL" id="WHUG01000001">
    <property type="protein sequence ID" value="MQA36515.1"/>
    <property type="molecule type" value="Genomic_DNA"/>
</dbReference>
<sequence>MTMTLSSATAAAKAAQAELTAPVASNHGGLDSMPTAAQSHNADASTGSRVPAKSPPLTGNNKNPVTANGKSQPNGNNRTPLASNQAKPAPRSATPSSQNDPVSYPGREQAEPAADEAVAVAPLFAQLLNLADQAAGAELAAVDAGTDSGADGKTDSTTGSGSASTATLMPAMFGALLAQAAPLAAPAPATGARAA</sequence>
<dbReference type="Proteomes" id="UP000440498">
    <property type="component" value="Unassembled WGS sequence"/>
</dbReference>
<feature type="region of interest" description="Disordered" evidence="1">
    <location>
        <begin position="23"/>
        <end position="113"/>
    </location>
</feature>
<proteinExistence type="predicted"/>
<gene>
    <name evidence="2" type="ORF">GEV02_00005</name>
</gene>
<comment type="caution">
    <text evidence="2">The sequence shown here is derived from an EMBL/GenBank/DDBJ whole genome shotgun (WGS) entry which is preliminary data.</text>
</comment>
<feature type="compositionally biased region" description="Polar residues" evidence="1">
    <location>
        <begin position="35"/>
        <end position="48"/>
    </location>
</feature>
<organism evidence="2 3">
    <name type="scientific">Rugamonas aquatica</name>
    <dbReference type="NCBI Taxonomy" id="2743357"/>
    <lineage>
        <taxon>Bacteria</taxon>
        <taxon>Pseudomonadati</taxon>
        <taxon>Pseudomonadota</taxon>
        <taxon>Betaproteobacteria</taxon>
        <taxon>Burkholderiales</taxon>
        <taxon>Oxalobacteraceae</taxon>
        <taxon>Telluria group</taxon>
        <taxon>Rugamonas</taxon>
    </lineage>
</organism>
<keyword evidence="3" id="KW-1185">Reference proteome</keyword>
<evidence type="ECO:0000256" key="1">
    <source>
        <dbReference type="SAM" id="MobiDB-lite"/>
    </source>
</evidence>
<protein>
    <submittedName>
        <fullName evidence="2">Flagellar hook-length control protein FliK</fullName>
    </submittedName>
</protein>
<name>A0A6A7MU92_9BURK</name>
<reference evidence="2 3" key="1">
    <citation type="submission" date="2019-10" db="EMBL/GenBank/DDBJ databases">
        <title>Two novel species isolated from a subtropical stream in China.</title>
        <authorList>
            <person name="Lu H."/>
        </authorList>
    </citation>
    <scope>NUCLEOTIDE SEQUENCE [LARGE SCALE GENOMIC DNA]</scope>
    <source>
        <strain evidence="2 3">FT29W</strain>
    </source>
</reference>
<feature type="compositionally biased region" description="Polar residues" evidence="1">
    <location>
        <begin position="57"/>
        <end position="86"/>
    </location>
</feature>
<feature type="non-terminal residue" evidence="2">
    <location>
        <position position="195"/>
    </location>
</feature>